<name>X0WBS5_9ZZZZ</name>
<proteinExistence type="predicted"/>
<dbReference type="EMBL" id="BARS01047523">
    <property type="protein sequence ID" value="GAG28399.1"/>
    <property type="molecule type" value="Genomic_DNA"/>
</dbReference>
<comment type="caution">
    <text evidence="1">The sequence shown here is derived from an EMBL/GenBank/DDBJ whole genome shotgun (WGS) entry which is preliminary data.</text>
</comment>
<sequence>MKTLNDLLKTKPEDLTTVDKLAIRFNGFYGYNYKLKYPTYEGS</sequence>
<evidence type="ECO:0000313" key="1">
    <source>
        <dbReference type="EMBL" id="GAG28399.1"/>
    </source>
</evidence>
<reference evidence="1" key="1">
    <citation type="journal article" date="2014" name="Front. Microbiol.">
        <title>High frequency of phylogenetically diverse reductive dehalogenase-homologous genes in deep subseafloor sedimentary metagenomes.</title>
        <authorList>
            <person name="Kawai M."/>
            <person name="Futagami T."/>
            <person name="Toyoda A."/>
            <person name="Takaki Y."/>
            <person name="Nishi S."/>
            <person name="Hori S."/>
            <person name="Arai W."/>
            <person name="Tsubouchi T."/>
            <person name="Morono Y."/>
            <person name="Uchiyama I."/>
            <person name="Ito T."/>
            <person name="Fujiyama A."/>
            <person name="Inagaki F."/>
            <person name="Takami H."/>
        </authorList>
    </citation>
    <scope>NUCLEOTIDE SEQUENCE</scope>
    <source>
        <strain evidence="1">Expedition CK06-06</strain>
    </source>
</reference>
<gene>
    <name evidence="1" type="ORF">S01H1_71373</name>
</gene>
<protein>
    <submittedName>
        <fullName evidence="1">Uncharacterized protein</fullName>
    </submittedName>
</protein>
<dbReference type="AlphaFoldDB" id="X0WBS5"/>
<organism evidence="1">
    <name type="scientific">marine sediment metagenome</name>
    <dbReference type="NCBI Taxonomy" id="412755"/>
    <lineage>
        <taxon>unclassified sequences</taxon>
        <taxon>metagenomes</taxon>
        <taxon>ecological metagenomes</taxon>
    </lineage>
</organism>
<accession>X0WBS5</accession>